<dbReference type="GeneID" id="87820619"/>
<dbReference type="GO" id="GO:0000938">
    <property type="term" value="C:GARP complex"/>
    <property type="evidence" value="ECO:0007669"/>
    <property type="project" value="UniProtKB-UniRule"/>
</dbReference>
<keyword evidence="2" id="KW-0445">Lipid transport</keyword>
<feature type="compositionally biased region" description="Low complexity" evidence="3">
    <location>
        <begin position="38"/>
        <end position="63"/>
    </location>
</feature>
<gene>
    <name evidence="4" type="ORF">C8A04DRAFT_37777</name>
</gene>
<reference evidence="4" key="2">
    <citation type="submission" date="2023-05" db="EMBL/GenBank/DDBJ databases">
        <authorList>
            <consortium name="Lawrence Berkeley National Laboratory"/>
            <person name="Steindorff A."/>
            <person name="Hensen N."/>
            <person name="Bonometti L."/>
            <person name="Westerberg I."/>
            <person name="Brannstrom I.O."/>
            <person name="Guillou S."/>
            <person name="Cros-Aarteil S."/>
            <person name="Calhoun S."/>
            <person name="Haridas S."/>
            <person name="Kuo A."/>
            <person name="Mondo S."/>
            <person name="Pangilinan J."/>
            <person name="Riley R."/>
            <person name="Labutti K."/>
            <person name="Andreopoulos B."/>
            <person name="Lipzen A."/>
            <person name="Chen C."/>
            <person name="Yanf M."/>
            <person name="Daum C."/>
            <person name="Ng V."/>
            <person name="Clum A."/>
            <person name="Ohm R."/>
            <person name="Martin F."/>
            <person name="Silar P."/>
            <person name="Natvig D."/>
            <person name="Lalanne C."/>
            <person name="Gautier V."/>
            <person name="Ament-Velasquez S.L."/>
            <person name="Kruys A."/>
            <person name="Hutchinson M.I."/>
            <person name="Powell A.J."/>
            <person name="Barry K."/>
            <person name="Miller A.N."/>
            <person name="Grigoriev I.V."/>
            <person name="Debuchy R."/>
            <person name="Gladieux P."/>
            <person name="Thoren M.H."/>
            <person name="Johannesson H."/>
        </authorList>
    </citation>
    <scope>NUCLEOTIDE SEQUENCE</scope>
    <source>
        <strain evidence="4">CBS 141.50</strain>
    </source>
</reference>
<dbReference type="GO" id="GO:0007030">
    <property type="term" value="P:Golgi organization"/>
    <property type="evidence" value="ECO:0007669"/>
    <property type="project" value="UniProtKB-UniRule"/>
</dbReference>
<comment type="subcellular location">
    <subcellularLocation>
        <location evidence="2">Golgi apparatus</location>
        <location evidence="2">trans-Golgi network</location>
    </subcellularLocation>
</comment>
<accession>A0AAN6V252</accession>
<dbReference type="AlphaFoldDB" id="A0AAN6V252"/>
<name>A0AAN6V252_9PEZI</name>
<dbReference type="EMBL" id="MU853590">
    <property type="protein sequence ID" value="KAK4143051.1"/>
    <property type="molecule type" value="Genomic_DNA"/>
</dbReference>
<evidence type="ECO:0000256" key="3">
    <source>
        <dbReference type="SAM" id="MobiDB-lite"/>
    </source>
</evidence>
<keyword evidence="5" id="KW-1185">Reference proteome</keyword>
<feature type="compositionally biased region" description="Polar residues" evidence="3">
    <location>
        <begin position="99"/>
        <end position="116"/>
    </location>
</feature>
<evidence type="ECO:0000256" key="1">
    <source>
        <dbReference type="ARBA" id="ARBA00006080"/>
    </source>
</evidence>
<comment type="similarity">
    <text evidence="1 2">Belongs to the VPS51 family.</text>
</comment>
<feature type="compositionally biased region" description="Low complexity" evidence="3">
    <location>
        <begin position="15"/>
        <end position="30"/>
    </location>
</feature>
<feature type="region of interest" description="Disordered" evidence="3">
    <location>
        <begin position="220"/>
        <end position="239"/>
    </location>
</feature>
<dbReference type="Proteomes" id="UP001302676">
    <property type="component" value="Unassembled WGS sequence"/>
</dbReference>
<protein>
    <recommendedName>
        <fullName evidence="2">Vacuolar protein sorting-associated protein 51 homolog</fullName>
    </recommendedName>
</protein>
<dbReference type="RefSeq" id="XP_062636422.1">
    <property type="nucleotide sequence ID" value="XM_062784006.1"/>
</dbReference>
<dbReference type="PANTHER" id="PTHR15954:SF4">
    <property type="entry name" value="VACUOLAR PROTEIN SORTING-ASSOCIATED PROTEIN 51 HOMOLOG"/>
    <property type="match status" value="1"/>
</dbReference>
<comment type="caution">
    <text evidence="4">The sequence shown here is derived from an EMBL/GenBank/DDBJ whole genome shotgun (WGS) entry which is preliminary data.</text>
</comment>
<dbReference type="GO" id="GO:0048193">
    <property type="term" value="P:Golgi vesicle transport"/>
    <property type="evidence" value="ECO:0007669"/>
    <property type="project" value="TreeGrafter"/>
</dbReference>
<evidence type="ECO:0000313" key="4">
    <source>
        <dbReference type="EMBL" id="KAK4143051.1"/>
    </source>
</evidence>
<organism evidence="4 5">
    <name type="scientific">Dichotomopilus funicola</name>
    <dbReference type="NCBI Taxonomy" id="1934379"/>
    <lineage>
        <taxon>Eukaryota</taxon>
        <taxon>Fungi</taxon>
        <taxon>Dikarya</taxon>
        <taxon>Ascomycota</taxon>
        <taxon>Pezizomycotina</taxon>
        <taxon>Sordariomycetes</taxon>
        <taxon>Sordariomycetidae</taxon>
        <taxon>Sordariales</taxon>
        <taxon>Chaetomiaceae</taxon>
        <taxon>Dichotomopilus</taxon>
    </lineage>
</organism>
<dbReference type="PANTHER" id="PTHR15954">
    <property type="entry name" value="VACUOLAR PROTEIN SORTING-ASSOCIATED PROTEIN 51 HOMOLOG"/>
    <property type="match status" value="1"/>
</dbReference>
<dbReference type="GO" id="GO:0006869">
    <property type="term" value="P:lipid transport"/>
    <property type="evidence" value="ECO:0007669"/>
    <property type="project" value="UniProtKB-UniRule"/>
</dbReference>
<comment type="function">
    <text evidence="2">Acts as component of the GARP complex that is involved in retrograde transport from early and late endosomes to the trans-Golgi network (TGN).</text>
</comment>
<dbReference type="GO" id="GO:0016020">
    <property type="term" value="C:membrane"/>
    <property type="evidence" value="ECO:0007669"/>
    <property type="project" value="TreeGrafter"/>
</dbReference>
<evidence type="ECO:0000313" key="5">
    <source>
        <dbReference type="Proteomes" id="UP001302676"/>
    </source>
</evidence>
<sequence length="319" mass="34816">MSTIATPRDPSGPLRRTNSSITPTSSSRPSLDNSTAGSPNPNSNPTFNSKDTSSSSSTAPQSKRASRAALREYYNLRNNPSTPPLPPTVEITDPPTSPNPETGATTILNPSTSELDTPTFDAPTYVSHLLRTSSLAELLRTYTRVLGEMRALDAERKALVYDNYSKLIAATETIRRMRAAGSAGDTNTSSGGGGTLEGVVEGIYKRAAALREELRAEVERVEAAKKEESDEEKRKREKVERTRELAREVLQVPERLRRLMDEGKVDEAKTEWEAPRRLLVRWRELGVGGDDVGVLMDEGDAILRDGRSSGESESGRSPS</sequence>
<dbReference type="GO" id="GO:0005829">
    <property type="term" value="C:cytosol"/>
    <property type="evidence" value="ECO:0007669"/>
    <property type="project" value="GOC"/>
</dbReference>
<comment type="subunit">
    <text evidence="2">Component of the Golgi-associated retrograde protein (GARP) complex.</text>
</comment>
<feature type="region of interest" description="Disordered" evidence="3">
    <location>
        <begin position="1"/>
        <end position="118"/>
    </location>
</feature>
<keyword evidence="2" id="KW-0333">Golgi apparatus</keyword>
<dbReference type="GO" id="GO:0032456">
    <property type="term" value="P:endocytic recycling"/>
    <property type="evidence" value="ECO:0007669"/>
    <property type="project" value="TreeGrafter"/>
</dbReference>
<keyword evidence="2" id="KW-0813">Transport</keyword>
<reference evidence="4" key="1">
    <citation type="journal article" date="2023" name="Mol. Phylogenet. Evol.">
        <title>Genome-scale phylogeny and comparative genomics of the fungal order Sordariales.</title>
        <authorList>
            <person name="Hensen N."/>
            <person name="Bonometti L."/>
            <person name="Westerberg I."/>
            <person name="Brannstrom I.O."/>
            <person name="Guillou S."/>
            <person name="Cros-Aarteil S."/>
            <person name="Calhoun S."/>
            <person name="Haridas S."/>
            <person name="Kuo A."/>
            <person name="Mondo S."/>
            <person name="Pangilinan J."/>
            <person name="Riley R."/>
            <person name="LaButti K."/>
            <person name="Andreopoulos B."/>
            <person name="Lipzen A."/>
            <person name="Chen C."/>
            <person name="Yan M."/>
            <person name="Daum C."/>
            <person name="Ng V."/>
            <person name="Clum A."/>
            <person name="Steindorff A."/>
            <person name="Ohm R.A."/>
            <person name="Martin F."/>
            <person name="Silar P."/>
            <person name="Natvig D.O."/>
            <person name="Lalanne C."/>
            <person name="Gautier V."/>
            <person name="Ament-Velasquez S.L."/>
            <person name="Kruys A."/>
            <person name="Hutchinson M.I."/>
            <person name="Powell A.J."/>
            <person name="Barry K."/>
            <person name="Miller A.N."/>
            <person name="Grigoriev I.V."/>
            <person name="Debuchy R."/>
            <person name="Gladieux P."/>
            <person name="Hiltunen Thoren M."/>
            <person name="Johannesson H."/>
        </authorList>
    </citation>
    <scope>NUCLEOTIDE SEQUENCE</scope>
    <source>
        <strain evidence="4">CBS 141.50</strain>
    </source>
</reference>
<dbReference type="GO" id="GO:0015031">
    <property type="term" value="P:protein transport"/>
    <property type="evidence" value="ECO:0007669"/>
    <property type="project" value="UniProtKB-UniRule"/>
</dbReference>
<evidence type="ECO:0000256" key="2">
    <source>
        <dbReference type="RuleBase" id="RU368010"/>
    </source>
</evidence>
<dbReference type="Pfam" id="PF08700">
    <property type="entry name" value="VPS51_Exo84_N"/>
    <property type="match status" value="1"/>
</dbReference>
<dbReference type="GO" id="GO:0042147">
    <property type="term" value="P:retrograde transport, endosome to Golgi"/>
    <property type="evidence" value="ECO:0007669"/>
    <property type="project" value="UniProtKB-UniRule"/>
</dbReference>
<dbReference type="GO" id="GO:1990745">
    <property type="term" value="C:EARP complex"/>
    <property type="evidence" value="ECO:0007669"/>
    <property type="project" value="TreeGrafter"/>
</dbReference>
<proteinExistence type="inferred from homology"/>
<keyword evidence="2" id="KW-0653">Protein transport</keyword>
<dbReference type="InterPro" id="IPR014812">
    <property type="entry name" value="Vps51"/>
</dbReference>